<accession>A0A926WJQ2</accession>
<gene>
    <name evidence="1" type="ORF">H6G06_20645</name>
</gene>
<dbReference type="RefSeq" id="WP_190563544.1">
    <property type="nucleotide sequence ID" value="NZ_JACJQU010000016.1"/>
</dbReference>
<evidence type="ECO:0000313" key="1">
    <source>
        <dbReference type="EMBL" id="MBD2295815.1"/>
    </source>
</evidence>
<dbReference type="Proteomes" id="UP000662185">
    <property type="component" value="Unassembled WGS sequence"/>
</dbReference>
<sequence length="163" mass="18343">MSSLISTFTENLDFSQSEIESILSTPLNEVLNSTALKQELNSLDINLLRETLPTAGQVLAENLPPFYNWLKNELGVKRVPDSPDHTTKWVINFLHNQESLNHLVELHRPVPHAALEQAVPRLVGLFDGVEDIKVRQEWEKAVAALCLVLVVDAREQEKLAKVC</sequence>
<keyword evidence="2" id="KW-1185">Reference proteome</keyword>
<protein>
    <submittedName>
        <fullName evidence="1">Uncharacterized protein</fullName>
    </submittedName>
</protein>
<comment type="caution">
    <text evidence="1">The sequence shown here is derived from an EMBL/GenBank/DDBJ whole genome shotgun (WGS) entry which is preliminary data.</text>
</comment>
<reference evidence="2" key="1">
    <citation type="journal article" date="2020" name="ISME J.">
        <title>Comparative genomics reveals insights into cyanobacterial evolution and habitat adaptation.</title>
        <authorList>
            <person name="Chen M.Y."/>
            <person name="Teng W.K."/>
            <person name="Zhao L."/>
            <person name="Hu C.X."/>
            <person name="Zhou Y.K."/>
            <person name="Han B.P."/>
            <person name="Song L.R."/>
            <person name="Shu W.S."/>
        </authorList>
    </citation>
    <scope>NUCLEOTIDE SEQUENCE [LARGE SCALE GENOMIC DNA]</scope>
    <source>
        <strain evidence="2">FACHB-251</strain>
    </source>
</reference>
<proteinExistence type="predicted"/>
<name>A0A926WJQ2_9NOST</name>
<evidence type="ECO:0000313" key="2">
    <source>
        <dbReference type="Proteomes" id="UP000662185"/>
    </source>
</evidence>
<organism evidence="1 2">
    <name type="scientific">Anabaena sphaerica FACHB-251</name>
    <dbReference type="NCBI Taxonomy" id="2692883"/>
    <lineage>
        <taxon>Bacteria</taxon>
        <taxon>Bacillati</taxon>
        <taxon>Cyanobacteriota</taxon>
        <taxon>Cyanophyceae</taxon>
        <taxon>Nostocales</taxon>
        <taxon>Nostocaceae</taxon>
        <taxon>Anabaena</taxon>
    </lineage>
</organism>
<dbReference type="AlphaFoldDB" id="A0A926WJQ2"/>
<dbReference type="EMBL" id="JACJQU010000016">
    <property type="protein sequence ID" value="MBD2295815.1"/>
    <property type="molecule type" value="Genomic_DNA"/>
</dbReference>